<evidence type="ECO:0000313" key="3">
    <source>
        <dbReference type="EMBL" id="CEM05031.1"/>
    </source>
</evidence>
<feature type="region of interest" description="Disordered" evidence="2">
    <location>
        <begin position="323"/>
        <end position="344"/>
    </location>
</feature>
<dbReference type="VEuPathDB" id="CryptoDB:Vbra_14114"/>
<proteinExistence type="predicted"/>
<feature type="compositionally biased region" description="Basic residues" evidence="2">
    <location>
        <begin position="660"/>
        <end position="680"/>
    </location>
</feature>
<reference evidence="3 4" key="1">
    <citation type="submission" date="2014-11" db="EMBL/GenBank/DDBJ databases">
        <authorList>
            <person name="Zhu J."/>
            <person name="Qi W."/>
            <person name="Song R."/>
        </authorList>
    </citation>
    <scope>NUCLEOTIDE SEQUENCE [LARGE SCALE GENOMIC DNA]</scope>
</reference>
<evidence type="ECO:0000256" key="2">
    <source>
        <dbReference type="SAM" id="MobiDB-lite"/>
    </source>
</evidence>
<keyword evidence="1" id="KW-0103">Bromodomain</keyword>
<sequence length="680" mass="72923">MEVVGLPPKQECVQVSDEPPAPHSSAAADDVGGHPPHHPMPLASVPTPPLFSESVGERSPSPAAKADRPFALTAVHGLHCQRGTLQLSKSEYDALTAQLKRMGSPFVFQEVQLRPPGRQRTGATMSPLLGGLGMGKGQAVQGSQSAFSPSLGAGSVDDGGSMMGKRRRPRVQYAPEDEDESPASGSRRGGGRSRRGDIGIGGDQLILPGVTSRGVKRDMDDDAWKEPKVGGRKAAKGANRKRKGTAPALPAGMVELKSEIGPAGSVASPGGGALGYPWPYARQPPSHLVNGQVGAAAAAAADPGGMAMAAAPPLVALGDPTEWPAIGDKERPQRTVRTGPPMNGGDTVKCKDLWRDFVRHRDFEAFASAQYLCQLIGGRLDDFRKAADDPLDLNTVKIRLERGDYGEPREFAWDFLEALNCVHRFVPLDNQLWINAHDLHREFLKRFDDKFRGALAHERASGLQHGGSRSVISYRTTSQGEVKLSEAEIAACKNIMDSLSTEGRQELLNDFQEICTKQEVGTDDVEVSLQIETAPAQRQRLFFKRVMDAWDKTTKPEPSPKPVRQDAANAPPPRRGKRPARGRKDKNGKRLRLTESVLDSHNKKMSGSRRGRGDDDESSESSSSSDSDSSSSSGSSSGSKSGNESDSERSDSDEEYGDKRKGRGKGKGAGKGKGKGKTRS</sequence>
<keyword evidence="4" id="KW-1185">Reference proteome</keyword>
<feature type="compositionally biased region" description="Basic residues" evidence="2">
    <location>
        <begin position="574"/>
        <end position="591"/>
    </location>
</feature>
<dbReference type="EMBL" id="CDMY01000356">
    <property type="protein sequence ID" value="CEM05031.1"/>
    <property type="molecule type" value="Genomic_DNA"/>
</dbReference>
<evidence type="ECO:0008006" key="5">
    <source>
        <dbReference type="Google" id="ProtNLM"/>
    </source>
</evidence>
<evidence type="ECO:0000256" key="1">
    <source>
        <dbReference type="ARBA" id="ARBA00023117"/>
    </source>
</evidence>
<feature type="compositionally biased region" description="Basic and acidic residues" evidence="2">
    <location>
        <begin position="215"/>
        <end position="229"/>
    </location>
</feature>
<dbReference type="PANTHER" id="PTHR46136">
    <property type="entry name" value="TRANSCRIPTION FACTOR GTE8"/>
    <property type="match status" value="1"/>
</dbReference>
<dbReference type="OrthoDB" id="21449at2759"/>
<dbReference type="InParanoid" id="A0A0G4F157"/>
<protein>
    <recommendedName>
        <fullName evidence="5">Bromo domain-containing protein</fullName>
    </recommendedName>
</protein>
<evidence type="ECO:0000313" key="4">
    <source>
        <dbReference type="Proteomes" id="UP000041254"/>
    </source>
</evidence>
<gene>
    <name evidence="3" type="ORF">Vbra_14114</name>
</gene>
<name>A0A0G4F157_VITBC</name>
<feature type="region of interest" description="Disordered" evidence="2">
    <location>
        <begin position="1"/>
        <end position="65"/>
    </location>
</feature>
<dbReference type="PANTHER" id="PTHR46136:SF1">
    <property type="entry name" value="TRANSCRIPTION FACTOR GTE11-RELATED"/>
    <property type="match status" value="1"/>
</dbReference>
<dbReference type="Proteomes" id="UP000041254">
    <property type="component" value="Unassembled WGS sequence"/>
</dbReference>
<organism evidence="3 4">
    <name type="scientific">Vitrella brassicaformis (strain CCMP3155)</name>
    <dbReference type="NCBI Taxonomy" id="1169540"/>
    <lineage>
        <taxon>Eukaryota</taxon>
        <taxon>Sar</taxon>
        <taxon>Alveolata</taxon>
        <taxon>Colpodellida</taxon>
        <taxon>Vitrellaceae</taxon>
        <taxon>Vitrella</taxon>
    </lineage>
</organism>
<dbReference type="SUPFAM" id="SSF47370">
    <property type="entry name" value="Bromodomain"/>
    <property type="match status" value="1"/>
</dbReference>
<accession>A0A0G4F157</accession>
<feature type="region of interest" description="Disordered" evidence="2">
    <location>
        <begin position="552"/>
        <end position="680"/>
    </location>
</feature>
<dbReference type="InterPro" id="IPR036427">
    <property type="entry name" value="Bromodomain-like_sf"/>
</dbReference>
<feature type="compositionally biased region" description="Low complexity" evidence="2">
    <location>
        <begin position="620"/>
        <end position="644"/>
    </location>
</feature>
<feature type="region of interest" description="Disordered" evidence="2">
    <location>
        <begin position="115"/>
        <end position="245"/>
    </location>
</feature>
<dbReference type="AlphaFoldDB" id="A0A0G4F157"/>
<dbReference type="Gene3D" id="1.20.920.10">
    <property type="entry name" value="Bromodomain-like"/>
    <property type="match status" value="1"/>
</dbReference>
<feature type="compositionally biased region" description="Basic residues" evidence="2">
    <location>
        <begin position="230"/>
        <end position="244"/>
    </location>
</feature>
<dbReference type="InterPro" id="IPR052442">
    <property type="entry name" value="Env_Response_Regulator"/>
</dbReference>